<accession>A0A371P9T5</accession>
<keyword evidence="1" id="KW-0812">Transmembrane</keyword>
<dbReference type="RefSeq" id="WP_119702343.1">
    <property type="nucleotide sequence ID" value="NZ_JBHSOI010000001.1"/>
</dbReference>
<dbReference type="Proteomes" id="UP000265581">
    <property type="component" value="Unassembled WGS sequence"/>
</dbReference>
<dbReference type="EMBL" id="QUBR01000001">
    <property type="protein sequence ID" value="REK72210.1"/>
    <property type="molecule type" value="Genomic_DNA"/>
</dbReference>
<organism evidence="2 3">
    <name type="scientific">Aeromicrobium endophyticum</name>
    <dbReference type="NCBI Taxonomy" id="2292704"/>
    <lineage>
        <taxon>Bacteria</taxon>
        <taxon>Bacillati</taxon>
        <taxon>Actinomycetota</taxon>
        <taxon>Actinomycetes</taxon>
        <taxon>Propionibacteriales</taxon>
        <taxon>Nocardioidaceae</taxon>
        <taxon>Aeromicrobium</taxon>
    </lineage>
</organism>
<proteinExistence type="predicted"/>
<reference evidence="2 3" key="1">
    <citation type="submission" date="2018-08" db="EMBL/GenBank/DDBJ databases">
        <title>Aeromicrobium sp. M2KJ-4, whole genome shotgun sequence.</title>
        <authorList>
            <person name="Tuo L."/>
        </authorList>
    </citation>
    <scope>NUCLEOTIDE SEQUENCE [LARGE SCALE GENOMIC DNA]</scope>
    <source>
        <strain evidence="2 3">M2KJ-4</strain>
    </source>
</reference>
<name>A0A371P9T5_9ACTN</name>
<comment type="caution">
    <text evidence="2">The sequence shown here is derived from an EMBL/GenBank/DDBJ whole genome shotgun (WGS) entry which is preliminary data.</text>
</comment>
<dbReference type="AlphaFoldDB" id="A0A371P9T5"/>
<evidence type="ECO:0000256" key="1">
    <source>
        <dbReference type="SAM" id="Phobius"/>
    </source>
</evidence>
<sequence>MTTSILPVVVLVAIVGYIVYDCARRLPRGGMGLQVGYVPRRLRSAVNRLFIRRGWPVPFDDDGNRRPT</sequence>
<evidence type="ECO:0000313" key="3">
    <source>
        <dbReference type="Proteomes" id="UP000265581"/>
    </source>
</evidence>
<keyword evidence="3" id="KW-1185">Reference proteome</keyword>
<gene>
    <name evidence="2" type="ORF">DX116_00750</name>
</gene>
<keyword evidence="1" id="KW-1133">Transmembrane helix</keyword>
<feature type="transmembrane region" description="Helical" evidence="1">
    <location>
        <begin position="6"/>
        <end position="23"/>
    </location>
</feature>
<keyword evidence="1" id="KW-0472">Membrane</keyword>
<evidence type="ECO:0000313" key="2">
    <source>
        <dbReference type="EMBL" id="REK72210.1"/>
    </source>
</evidence>
<dbReference type="OrthoDB" id="9850873at2"/>
<protein>
    <submittedName>
        <fullName evidence="2">Uncharacterized protein</fullName>
    </submittedName>
</protein>